<organism evidence="2 3">
    <name type="scientific">Bradyrhizobium erythrophlei</name>
    <dbReference type="NCBI Taxonomy" id="1437360"/>
    <lineage>
        <taxon>Bacteria</taxon>
        <taxon>Pseudomonadati</taxon>
        <taxon>Pseudomonadota</taxon>
        <taxon>Alphaproteobacteria</taxon>
        <taxon>Hyphomicrobiales</taxon>
        <taxon>Nitrobacteraceae</taxon>
        <taxon>Bradyrhizobium</taxon>
    </lineage>
</organism>
<dbReference type="Proteomes" id="UP000189796">
    <property type="component" value="Chromosome I"/>
</dbReference>
<feature type="transmembrane region" description="Helical" evidence="1">
    <location>
        <begin position="38"/>
        <end position="59"/>
    </location>
</feature>
<sequence>MPDARCTRSLVCAIGSKYAHEYSQRATGVTRHSRTRWFTAYTVLSPVIGFLATVVMRITPQT</sequence>
<keyword evidence="1" id="KW-0472">Membrane</keyword>
<dbReference type="EMBL" id="LT670817">
    <property type="protein sequence ID" value="SHG96165.1"/>
    <property type="molecule type" value="Genomic_DNA"/>
</dbReference>
<gene>
    <name evidence="2" type="ORF">SAMN05443248_3205</name>
</gene>
<dbReference type="AlphaFoldDB" id="A0A1M5P366"/>
<name>A0A1M5P366_9BRAD</name>
<protein>
    <submittedName>
        <fullName evidence="2">Uncharacterized protein</fullName>
    </submittedName>
</protein>
<proteinExistence type="predicted"/>
<keyword evidence="1" id="KW-0812">Transmembrane</keyword>
<evidence type="ECO:0000313" key="3">
    <source>
        <dbReference type="Proteomes" id="UP000189796"/>
    </source>
</evidence>
<accession>A0A1M5P366</accession>
<evidence type="ECO:0000256" key="1">
    <source>
        <dbReference type="SAM" id="Phobius"/>
    </source>
</evidence>
<evidence type="ECO:0000313" key="2">
    <source>
        <dbReference type="EMBL" id="SHG96165.1"/>
    </source>
</evidence>
<reference evidence="2 3" key="1">
    <citation type="submission" date="2016-11" db="EMBL/GenBank/DDBJ databases">
        <authorList>
            <person name="Jaros S."/>
            <person name="Januszkiewicz K."/>
            <person name="Wedrychowicz H."/>
        </authorList>
    </citation>
    <scope>NUCLEOTIDE SEQUENCE [LARGE SCALE GENOMIC DNA]</scope>
    <source>
        <strain evidence="2 3">GAS138</strain>
    </source>
</reference>
<keyword evidence="1" id="KW-1133">Transmembrane helix</keyword>